<feature type="domain" description="Phage shock protein PspC N-terminal" evidence="2">
    <location>
        <begin position="10"/>
        <end position="58"/>
    </location>
</feature>
<reference evidence="3 4" key="1">
    <citation type="submission" date="2021-05" db="EMBL/GenBank/DDBJ databases">
        <title>Shewanella sp. JM162201.</title>
        <authorList>
            <person name="Xu S."/>
            <person name="Li A."/>
        </authorList>
    </citation>
    <scope>NUCLEOTIDE SEQUENCE [LARGE SCALE GENOMIC DNA]</scope>
    <source>
        <strain evidence="3 4">JM162201</strain>
    </source>
</reference>
<evidence type="ECO:0000259" key="2">
    <source>
        <dbReference type="Pfam" id="PF04024"/>
    </source>
</evidence>
<proteinExistence type="predicted"/>
<protein>
    <submittedName>
        <fullName evidence="3">PspC domain-containing protein</fullName>
    </submittedName>
</protein>
<evidence type="ECO:0000313" key="3">
    <source>
        <dbReference type="EMBL" id="MBT1443872.1"/>
    </source>
</evidence>
<gene>
    <name evidence="3" type="ORF">KJI95_04960</name>
</gene>
<organism evidence="3 4">
    <name type="scientific">Shewanella jiangmenensis</name>
    <dbReference type="NCBI Taxonomy" id="2837387"/>
    <lineage>
        <taxon>Bacteria</taxon>
        <taxon>Pseudomonadati</taxon>
        <taxon>Pseudomonadota</taxon>
        <taxon>Gammaproteobacteria</taxon>
        <taxon>Alteromonadales</taxon>
        <taxon>Shewanellaceae</taxon>
        <taxon>Shewanella</taxon>
    </lineage>
</organism>
<accession>A0ABS5V070</accession>
<keyword evidence="4" id="KW-1185">Reference proteome</keyword>
<feature type="transmembrane region" description="Helical" evidence="1">
    <location>
        <begin position="12"/>
        <end position="29"/>
    </location>
</feature>
<comment type="caution">
    <text evidence="3">The sequence shown here is derived from an EMBL/GenBank/DDBJ whole genome shotgun (WGS) entry which is preliminary data.</text>
</comment>
<evidence type="ECO:0000256" key="1">
    <source>
        <dbReference type="SAM" id="Phobius"/>
    </source>
</evidence>
<keyword evidence="1" id="KW-0472">Membrane</keyword>
<feature type="transmembrane region" description="Helical" evidence="1">
    <location>
        <begin position="35"/>
        <end position="58"/>
    </location>
</feature>
<keyword evidence="1" id="KW-0812">Transmembrane</keyword>
<keyword evidence="1" id="KW-1133">Transmembrane helix</keyword>
<dbReference type="EMBL" id="JAHEPS010000001">
    <property type="protein sequence ID" value="MBT1443872.1"/>
    <property type="molecule type" value="Genomic_DNA"/>
</dbReference>
<sequence>MMNIEKRLNDSDSLVCGVAASIAAKFGWSCFWTRVGWLALIVVKPALFLVVYFALALLKEKWA</sequence>
<evidence type="ECO:0000313" key="4">
    <source>
        <dbReference type="Proteomes" id="UP001195903"/>
    </source>
</evidence>
<dbReference type="InterPro" id="IPR007168">
    <property type="entry name" value="Phageshock_PspC_N"/>
</dbReference>
<dbReference type="Proteomes" id="UP001195903">
    <property type="component" value="Unassembled WGS sequence"/>
</dbReference>
<name>A0ABS5V070_9GAMM</name>
<dbReference type="Pfam" id="PF04024">
    <property type="entry name" value="PspC"/>
    <property type="match status" value="1"/>
</dbReference>